<protein>
    <recommendedName>
        <fullName evidence="6">PucR family transcriptional regulator</fullName>
    </recommendedName>
</protein>
<evidence type="ECO:0008006" key="6">
    <source>
        <dbReference type="Google" id="ProtNLM"/>
    </source>
</evidence>
<dbReference type="OrthoDB" id="9792148at2"/>
<keyword evidence="5" id="KW-1185">Reference proteome</keyword>
<feature type="domain" description="CdaR GGDEF-like" evidence="3">
    <location>
        <begin position="145"/>
        <end position="274"/>
    </location>
</feature>
<dbReference type="AlphaFoldDB" id="A0A5D6VTI4"/>
<dbReference type="InterPro" id="IPR051448">
    <property type="entry name" value="CdaR-like_regulators"/>
</dbReference>
<dbReference type="RefSeq" id="WP_149172456.1">
    <property type="nucleotide sequence ID" value="NZ_VTOY01000022.1"/>
</dbReference>
<dbReference type="Pfam" id="PF17853">
    <property type="entry name" value="GGDEF_2"/>
    <property type="match status" value="1"/>
</dbReference>
<dbReference type="EMBL" id="VTOY01000022">
    <property type="protein sequence ID" value="TYZ19543.1"/>
    <property type="molecule type" value="Genomic_DNA"/>
</dbReference>
<dbReference type="Gene3D" id="1.10.10.2840">
    <property type="entry name" value="PucR C-terminal helix-turn-helix domain"/>
    <property type="match status" value="1"/>
</dbReference>
<evidence type="ECO:0000313" key="4">
    <source>
        <dbReference type="EMBL" id="TYZ19543.1"/>
    </source>
</evidence>
<feature type="domain" description="PucR C-terminal helix-turn-helix" evidence="2">
    <location>
        <begin position="327"/>
        <end position="385"/>
    </location>
</feature>
<name>A0A5D6VTI4_9FIRM</name>
<comment type="caution">
    <text evidence="4">The sequence shown here is derived from an EMBL/GenBank/DDBJ whole genome shotgun (WGS) entry which is preliminary data.</text>
</comment>
<dbReference type="PANTHER" id="PTHR33744">
    <property type="entry name" value="CARBOHYDRATE DIACID REGULATOR"/>
    <property type="match status" value="1"/>
</dbReference>
<proteinExistence type="inferred from homology"/>
<dbReference type="InterPro" id="IPR041522">
    <property type="entry name" value="CdaR_GGDEF"/>
</dbReference>
<evidence type="ECO:0000259" key="3">
    <source>
        <dbReference type="Pfam" id="PF17853"/>
    </source>
</evidence>
<reference evidence="4 5" key="1">
    <citation type="submission" date="2019-08" db="EMBL/GenBank/DDBJ databases">
        <title>Selenomonas sp. mPRGC5 and Selenomonas sp. mPRGC8 isolated from ruminal fluid of dairy goat (Capra hircus).</title>
        <authorList>
            <person name="Poothong S."/>
            <person name="Nuengjamnong C."/>
            <person name="Tanasupawat S."/>
        </authorList>
    </citation>
    <scope>NUCLEOTIDE SEQUENCE [LARGE SCALE GENOMIC DNA]</scope>
    <source>
        <strain evidence="5">mPRGC5</strain>
    </source>
</reference>
<dbReference type="InterPro" id="IPR042070">
    <property type="entry name" value="PucR_C-HTH_sf"/>
</dbReference>
<evidence type="ECO:0000259" key="2">
    <source>
        <dbReference type="Pfam" id="PF13556"/>
    </source>
</evidence>
<evidence type="ECO:0000256" key="1">
    <source>
        <dbReference type="ARBA" id="ARBA00006754"/>
    </source>
</evidence>
<organism evidence="4 5">
    <name type="scientific">Selenomonas ruminis</name>
    <dbReference type="NCBI Taxonomy" id="2593411"/>
    <lineage>
        <taxon>Bacteria</taxon>
        <taxon>Bacillati</taxon>
        <taxon>Bacillota</taxon>
        <taxon>Negativicutes</taxon>
        <taxon>Selenomonadales</taxon>
        <taxon>Selenomonadaceae</taxon>
        <taxon>Selenomonas</taxon>
    </lineage>
</organism>
<comment type="similarity">
    <text evidence="1">Belongs to the CdaR family.</text>
</comment>
<dbReference type="Pfam" id="PF13556">
    <property type="entry name" value="HTH_30"/>
    <property type="match status" value="1"/>
</dbReference>
<dbReference type="Proteomes" id="UP000323646">
    <property type="component" value="Unassembled WGS sequence"/>
</dbReference>
<dbReference type="InterPro" id="IPR025736">
    <property type="entry name" value="PucR_C-HTH_dom"/>
</dbReference>
<gene>
    <name evidence="4" type="ORF">FZ040_13330</name>
</gene>
<sequence length="394" mass="45858">MASEYDANQLWRHNTIEEKMNIASQQLALELAVIEPMGDVRYKTDALSESVLSLLRNRRQALLKMQEKSFPGITLRALSIKSQPLGWLVVEQDAAELTAAQADFLDQLVHHLNFLLWHEQEIIREQRNHREQFLYDLLYHNFETSDEMIKLGKLWNLDLELPHHVMVIEFDNPLPAGQEKYFLDVLEHDWSRFLASRFAQPVMIQLRDQLVVLLADSARNLRSQGDFTKIIRLLMTQVRERSPQLPPFSLGIGRLYPLASDLCRSLQEARQAVSLGRFRQPENGITCYEELGVLKLLSHIRTEELDDFVQETLGPLLEYDEENNTGYLDTLEAYFQENESLPKASERLFIHVNTLRNRLKKIQEILGVELGQASDRVRFYVACQAIRIIKRTKY</sequence>
<evidence type="ECO:0000313" key="5">
    <source>
        <dbReference type="Proteomes" id="UP000323646"/>
    </source>
</evidence>
<accession>A0A5D6VTI4</accession>